<sequence>MSISLNVEPASIQVNATGGTVTMNLTNTGHERLAFKIKCNNNSLYMFKPVLGIIGMGQNRQVDVVRSYGSAGDSKLVINYLPAPLGVYDPKIPFAKSNTTPMTVTIPIKAVTQEINAPTPAEVANQTSYVGTLVPQAPM</sequence>
<keyword evidence="4" id="KW-1185">Reference proteome</keyword>
<keyword evidence="1" id="KW-0963">Cytoplasm</keyword>
<dbReference type="InterPro" id="IPR051774">
    <property type="entry name" value="Sperm-specific_class_P"/>
</dbReference>
<evidence type="ECO:0000259" key="2">
    <source>
        <dbReference type="PROSITE" id="PS50202"/>
    </source>
</evidence>
<evidence type="ECO:0000313" key="3">
    <source>
        <dbReference type="EMBL" id="KAK0413159.1"/>
    </source>
</evidence>
<dbReference type="Gene3D" id="2.60.40.10">
    <property type="entry name" value="Immunoglobulins"/>
    <property type="match status" value="1"/>
</dbReference>
<dbReference type="PANTHER" id="PTHR22947">
    <property type="entry name" value="MAJOR SPERM PROTEIN"/>
    <property type="match status" value="1"/>
</dbReference>
<dbReference type="EMBL" id="JAUCMV010000003">
    <property type="protein sequence ID" value="KAK0413159.1"/>
    <property type="molecule type" value="Genomic_DNA"/>
</dbReference>
<gene>
    <name evidence="3" type="ORF">QR680_006632</name>
</gene>
<protein>
    <recommendedName>
        <fullName evidence="1">Major sperm protein</fullName>
    </recommendedName>
</protein>
<dbReference type="Proteomes" id="UP001175271">
    <property type="component" value="Unassembled WGS sequence"/>
</dbReference>
<accession>A0AA39HXM5</accession>
<dbReference type="SUPFAM" id="SSF49354">
    <property type="entry name" value="PapD-like"/>
    <property type="match status" value="1"/>
</dbReference>
<dbReference type="InterPro" id="IPR013783">
    <property type="entry name" value="Ig-like_fold"/>
</dbReference>
<organism evidence="3 4">
    <name type="scientific">Steinernema hermaphroditum</name>
    <dbReference type="NCBI Taxonomy" id="289476"/>
    <lineage>
        <taxon>Eukaryota</taxon>
        <taxon>Metazoa</taxon>
        <taxon>Ecdysozoa</taxon>
        <taxon>Nematoda</taxon>
        <taxon>Chromadorea</taxon>
        <taxon>Rhabditida</taxon>
        <taxon>Tylenchina</taxon>
        <taxon>Panagrolaimomorpha</taxon>
        <taxon>Strongyloidoidea</taxon>
        <taxon>Steinernematidae</taxon>
        <taxon>Steinernema</taxon>
    </lineage>
</organism>
<dbReference type="InterPro" id="IPR000535">
    <property type="entry name" value="MSP_dom"/>
</dbReference>
<feature type="domain" description="MSP" evidence="2">
    <location>
        <begin position="4"/>
        <end position="130"/>
    </location>
</feature>
<proteinExistence type="predicted"/>
<dbReference type="InterPro" id="IPR008962">
    <property type="entry name" value="PapD-like_sf"/>
</dbReference>
<dbReference type="PANTHER" id="PTHR22947:SF39">
    <property type="entry name" value="MSP DOMAIN-CONTAINING PROTEIN"/>
    <property type="match status" value="1"/>
</dbReference>
<keyword evidence="1" id="KW-0206">Cytoskeleton</keyword>
<evidence type="ECO:0000313" key="4">
    <source>
        <dbReference type="Proteomes" id="UP001175271"/>
    </source>
</evidence>
<comment type="caution">
    <text evidence="3">The sequence shown here is derived from an EMBL/GenBank/DDBJ whole genome shotgun (WGS) entry which is preliminary data.</text>
</comment>
<comment type="function">
    <text evidence="1">Central component in molecular interactions underlying sperm crawling. Forms an extensive filament system that extends from sperm villipoda, along the leading edge of the pseudopod.</text>
</comment>
<dbReference type="AlphaFoldDB" id="A0AA39HXM5"/>
<name>A0AA39HXM5_9BILA</name>
<reference evidence="3" key="1">
    <citation type="submission" date="2023-06" db="EMBL/GenBank/DDBJ databases">
        <title>Genomic analysis of the entomopathogenic nematode Steinernema hermaphroditum.</title>
        <authorList>
            <person name="Schwarz E.M."/>
            <person name="Heppert J.K."/>
            <person name="Baniya A."/>
            <person name="Schwartz H.T."/>
            <person name="Tan C.-H."/>
            <person name="Antoshechkin I."/>
            <person name="Sternberg P.W."/>
            <person name="Goodrich-Blair H."/>
            <person name="Dillman A.R."/>
        </authorList>
    </citation>
    <scope>NUCLEOTIDE SEQUENCE</scope>
    <source>
        <strain evidence="3">PS9179</strain>
        <tissue evidence="3">Whole animal</tissue>
    </source>
</reference>
<dbReference type="PROSITE" id="PS50202">
    <property type="entry name" value="MSP"/>
    <property type="match status" value="1"/>
</dbReference>
<dbReference type="Pfam" id="PF00635">
    <property type="entry name" value="Motile_Sperm"/>
    <property type="match status" value="1"/>
</dbReference>
<evidence type="ECO:0000256" key="1">
    <source>
        <dbReference type="RuleBase" id="RU003425"/>
    </source>
</evidence>